<sequence>MSLGSLHSASEAAASAAQLRSEAEAANLRKAAAGARKSSRAQQGVGGDGESSFRVPSSRFAPVVKTASHPAASDPSDHGFPHLPPSHRPSRPSTSPPPRPPPDRSGITGPPVGVRHRVQEVLRHVATAEEQRVFDGYQERVVELPRKYRAERKADGGGAVDATANVHGNGGKGKPHPYPTPASILTPTPQPALPSTPVPTPRQPTPSPHPSTPSTWSPSPAPTLSTRNSPAPRPGTSACRTSSPSARRRARSAKSAGR</sequence>
<feature type="region of interest" description="Disordered" evidence="1">
    <location>
        <begin position="150"/>
        <end position="258"/>
    </location>
</feature>
<evidence type="ECO:0000256" key="1">
    <source>
        <dbReference type="SAM" id="MobiDB-lite"/>
    </source>
</evidence>
<protein>
    <submittedName>
        <fullName evidence="2">Uncharacterized protein</fullName>
    </submittedName>
</protein>
<dbReference type="Proteomes" id="UP000799436">
    <property type="component" value="Unassembled WGS sequence"/>
</dbReference>
<feature type="compositionally biased region" description="Low complexity" evidence="1">
    <location>
        <begin position="212"/>
        <end position="226"/>
    </location>
</feature>
<dbReference type="OrthoDB" id="10674276at2759"/>
<organism evidence="2 3">
    <name type="scientific">Teratosphaeria nubilosa</name>
    <dbReference type="NCBI Taxonomy" id="161662"/>
    <lineage>
        <taxon>Eukaryota</taxon>
        <taxon>Fungi</taxon>
        <taxon>Dikarya</taxon>
        <taxon>Ascomycota</taxon>
        <taxon>Pezizomycotina</taxon>
        <taxon>Dothideomycetes</taxon>
        <taxon>Dothideomycetidae</taxon>
        <taxon>Mycosphaerellales</taxon>
        <taxon>Teratosphaeriaceae</taxon>
        <taxon>Teratosphaeria</taxon>
    </lineage>
</organism>
<name>A0A6G1LBY0_9PEZI</name>
<dbReference type="EMBL" id="ML995829">
    <property type="protein sequence ID" value="KAF2769928.1"/>
    <property type="molecule type" value="Genomic_DNA"/>
</dbReference>
<feature type="region of interest" description="Disordered" evidence="1">
    <location>
        <begin position="1"/>
        <end position="119"/>
    </location>
</feature>
<accession>A0A6G1LBY0</accession>
<feature type="compositionally biased region" description="Basic residues" evidence="1">
    <location>
        <begin position="246"/>
        <end position="258"/>
    </location>
</feature>
<gene>
    <name evidence="2" type="ORF">EJ03DRAFT_326835</name>
</gene>
<evidence type="ECO:0000313" key="3">
    <source>
        <dbReference type="Proteomes" id="UP000799436"/>
    </source>
</evidence>
<feature type="compositionally biased region" description="Low complexity" evidence="1">
    <location>
        <begin position="1"/>
        <end position="36"/>
    </location>
</feature>
<reference evidence="2" key="1">
    <citation type="journal article" date="2020" name="Stud. Mycol.">
        <title>101 Dothideomycetes genomes: a test case for predicting lifestyles and emergence of pathogens.</title>
        <authorList>
            <person name="Haridas S."/>
            <person name="Albert R."/>
            <person name="Binder M."/>
            <person name="Bloem J."/>
            <person name="Labutti K."/>
            <person name="Salamov A."/>
            <person name="Andreopoulos B."/>
            <person name="Baker S."/>
            <person name="Barry K."/>
            <person name="Bills G."/>
            <person name="Bluhm B."/>
            <person name="Cannon C."/>
            <person name="Castanera R."/>
            <person name="Culley D."/>
            <person name="Daum C."/>
            <person name="Ezra D."/>
            <person name="Gonzalez J."/>
            <person name="Henrissat B."/>
            <person name="Kuo A."/>
            <person name="Liang C."/>
            <person name="Lipzen A."/>
            <person name="Lutzoni F."/>
            <person name="Magnuson J."/>
            <person name="Mondo S."/>
            <person name="Nolan M."/>
            <person name="Ohm R."/>
            <person name="Pangilinan J."/>
            <person name="Park H.-J."/>
            <person name="Ramirez L."/>
            <person name="Alfaro M."/>
            <person name="Sun H."/>
            <person name="Tritt A."/>
            <person name="Yoshinaga Y."/>
            <person name="Zwiers L.-H."/>
            <person name="Turgeon B."/>
            <person name="Goodwin S."/>
            <person name="Spatafora J."/>
            <person name="Crous P."/>
            <person name="Grigoriev I."/>
        </authorList>
    </citation>
    <scope>NUCLEOTIDE SEQUENCE</scope>
    <source>
        <strain evidence="2">CBS 116005</strain>
    </source>
</reference>
<feature type="compositionally biased region" description="Pro residues" evidence="1">
    <location>
        <begin position="188"/>
        <end position="211"/>
    </location>
</feature>
<dbReference type="AlphaFoldDB" id="A0A6G1LBY0"/>
<keyword evidence="3" id="KW-1185">Reference proteome</keyword>
<evidence type="ECO:0000313" key="2">
    <source>
        <dbReference type="EMBL" id="KAF2769928.1"/>
    </source>
</evidence>
<proteinExistence type="predicted"/>